<evidence type="ECO:0000256" key="1">
    <source>
        <dbReference type="SAM" id="SignalP"/>
    </source>
</evidence>
<feature type="signal peptide" evidence="1">
    <location>
        <begin position="1"/>
        <end position="19"/>
    </location>
</feature>
<dbReference type="Gene3D" id="3.30.530.80">
    <property type="match status" value="1"/>
</dbReference>
<reference evidence="3 4" key="1">
    <citation type="journal article" date="2016" name="J. Zhejiang Univ. Sci. B">
        <title>Antibiotic resistance mechanisms of Myroides sp.</title>
        <authorList>
            <person name="Hu S."/>
            <person name="Yuan S."/>
            <person name="Qu H."/>
            <person name="Jiang T."/>
            <person name="Zhou Y."/>
            <person name="Wang M."/>
            <person name="Ming D."/>
        </authorList>
    </citation>
    <scope>NUCLEOTIDE SEQUENCE [LARGE SCALE GENOMIC DNA]</scope>
    <source>
        <strain evidence="3 4">PR63039</strain>
    </source>
</reference>
<evidence type="ECO:0000313" key="3">
    <source>
        <dbReference type="EMBL" id="ALU25258.1"/>
    </source>
</evidence>
<evidence type="ECO:0000313" key="4">
    <source>
        <dbReference type="Proteomes" id="UP000069030"/>
    </source>
</evidence>
<dbReference type="EMBL" id="CP013690">
    <property type="protein sequence ID" value="ALU25258.1"/>
    <property type="molecule type" value="Genomic_DNA"/>
</dbReference>
<dbReference type="AlphaFoldDB" id="A0AAI8G417"/>
<organism evidence="3 4">
    <name type="scientific">Myroides odoratimimus</name>
    <dbReference type="NCBI Taxonomy" id="76832"/>
    <lineage>
        <taxon>Bacteria</taxon>
        <taxon>Pseudomonadati</taxon>
        <taxon>Bacteroidota</taxon>
        <taxon>Flavobacteriia</taxon>
        <taxon>Flavobacteriales</taxon>
        <taxon>Flavobacteriaceae</taxon>
        <taxon>Myroides</taxon>
    </lineage>
</organism>
<evidence type="ECO:0000259" key="2">
    <source>
        <dbReference type="Pfam" id="PF14730"/>
    </source>
</evidence>
<dbReference type="Proteomes" id="UP000069030">
    <property type="component" value="Chromosome"/>
</dbReference>
<feature type="domain" description="DUF4468" evidence="2">
    <location>
        <begin position="37"/>
        <end position="115"/>
    </location>
</feature>
<protein>
    <recommendedName>
        <fullName evidence="2">DUF4468 domain-containing protein</fullName>
    </recommendedName>
</protein>
<proteinExistence type="predicted"/>
<sequence length="176" mass="20339">MFKKLLLTIMVLLPVVASAQEPKASLTIDGVAPVVYNAEGKSSSEIYSKVIEWINLKYNSPKDVLKGDIKDKFVSLNGFMDNAWSYSTMGIRTTYGITYKLDIDIKENKYRVTFTLKDFTHPTQKVWYDYHSLFKKDGTIRKVYVEGHKELEDSINNILQDLNNQVNNINTRDDEW</sequence>
<dbReference type="InterPro" id="IPR027823">
    <property type="entry name" value="DUF4468"/>
</dbReference>
<gene>
    <name evidence="3" type="ORF">AS202_03395</name>
</gene>
<dbReference type="Pfam" id="PF14730">
    <property type="entry name" value="DUF4468"/>
    <property type="match status" value="1"/>
</dbReference>
<name>A0AAI8G417_9FLAO</name>
<dbReference type="RefSeq" id="WP_058699114.1">
    <property type="nucleotide sequence ID" value="NZ_CP013690.1"/>
</dbReference>
<dbReference type="KEGG" id="mod:AS202_03395"/>
<keyword evidence="1" id="KW-0732">Signal</keyword>
<feature type="chain" id="PRO_5042504184" description="DUF4468 domain-containing protein" evidence="1">
    <location>
        <begin position="20"/>
        <end position="176"/>
    </location>
</feature>
<accession>A0AAI8G417</accession>